<sequence>MSSFRTRSFLVWLHIHLSMHISVTLNCWIYRLLVGQHSAPYNIAG</sequence>
<keyword evidence="1" id="KW-1133">Transmembrane helix</keyword>
<evidence type="ECO:0000313" key="2">
    <source>
        <dbReference type="EMBL" id="JAE26211.1"/>
    </source>
</evidence>
<dbReference type="EMBL" id="GBRH01171685">
    <property type="protein sequence ID" value="JAE26211.1"/>
    <property type="molecule type" value="Transcribed_RNA"/>
</dbReference>
<keyword evidence="1" id="KW-0472">Membrane</keyword>
<feature type="transmembrane region" description="Helical" evidence="1">
    <location>
        <begin position="9"/>
        <end position="31"/>
    </location>
</feature>
<accession>A0A0A9GUH1</accession>
<dbReference type="AlphaFoldDB" id="A0A0A9GUH1"/>
<reference evidence="2" key="1">
    <citation type="submission" date="2014-09" db="EMBL/GenBank/DDBJ databases">
        <authorList>
            <person name="Magalhaes I.L.F."/>
            <person name="Oliveira U."/>
            <person name="Santos F.R."/>
            <person name="Vidigal T.H.D.A."/>
            <person name="Brescovit A.D."/>
            <person name="Santos A.J."/>
        </authorList>
    </citation>
    <scope>NUCLEOTIDE SEQUENCE</scope>
    <source>
        <tissue evidence="2">Shoot tissue taken approximately 20 cm above the soil surface</tissue>
    </source>
</reference>
<organism evidence="2">
    <name type="scientific">Arundo donax</name>
    <name type="common">Giant reed</name>
    <name type="synonym">Donax arundinaceus</name>
    <dbReference type="NCBI Taxonomy" id="35708"/>
    <lineage>
        <taxon>Eukaryota</taxon>
        <taxon>Viridiplantae</taxon>
        <taxon>Streptophyta</taxon>
        <taxon>Embryophyta</taxon>
        <taxon>Tracheophyta</taxon>
        <taxon>Spermatophyta</taxon>
        <taxon>Magnoliopsida</taxon>
        <taxon>Liliopsida</taxon>
        <taxon>Poales</taxon>
        <taxon>Poaceae</taxon>
        <taxon>PACMAD clade</taxon>
        <taxon>Arundinoideae</taxon>
        <taxon>Arundineae</taxon>
        <taxon>Arundo</taxon>
    </lineage>
</organism>
<keyword evidence="1" id="KW-0812">Transmembrane</keyword>
<evidence type="ECO:0000256" key="1">
    <source>
        <dbReference type="SAM" id="Phobius"/>
    </source>
</evidence>
<name>A0A0A9GUH1_ARUDO</name>
<reference evidence="2" key="2">
    <citation type="journal article" date="2015" name="Data Brief">
        <title>Shoot transcriptome of the giant reed, Arundo donax.</title>
        <authorList>
            <person name="Barrero R.A."/>
            <person name="Guerrero F.D."/>
            <person name="Moolhuijzen P."/>
            <person name="Goolsby J.A."/>
            <person name="Tidwell J."/>
            <person name="Bellgard S.E."/>
            <person name="Bellgard M.I."/>
        </authorList>
    </citation>
    <scope>NUCLEOTIDE SEQUENCE</scope>
    <source>
        <tissue evidence="2">Shoot tissue taken approximately 20 cm above the soil surface</tissue>
    </source>
</reference>
<protein>
    <submittedName>
        <fullName evidence="2">Uncharacterized protein</fullName>
    </submittedName>
</protein>
<proteinExistence type="predicted"/>